<keyword evidence="2" id="KW-0732">Signal</keyword>
<dbReference type="InterPro" id="IPR001309">
    <property type="entry name" value="Pept_C14_p20"/>
</dbReference>
<accession>A0A974A3Z3</accession>
<dbReference type="InterPro" id="IPR029030">
    <property type="entry name" value="Caspase-like_dom_sf"/>
</dbReference>
<dbReference type="InterPro" id="IPR011600">
    <property type="entry name" value="Pept_C14_caspase"/>
</dbReference>
<dbReference type="PANTHER" id="PTHR22576:SF37">
    <property type="entry name" value="MUCOSA-ASSOCIATED LYMPHOID TISSUE LYMPHOMA TRANSLOCATION PROTEIN 1"/>
    <property type="match status" value="1"/>
</dbReference>
<dbReference type="CDD" id="cd19941">
    <property type="entry name" value="TIL"/>
    <property type="match status" value="1"/>
</dbReference>
<evidence type="ECO:0000256" key="2">
    <source>
        <dbReference type="SAM" id="SignalP"/>
    </source>
</evidence>
<proteinExistence type="predicted"/>
<evidence type="ECO:0000313" key="6">
    <source>
        <dbReference type="Proteomes" id="UP001432046"/>
    </source>
</evidence>
<dbReference type="InterPro" id="IPR052039">
    <property type="entry name" value="Caspase-related_regulators"/>
</dbReference>
<dbReference type="EMBL" id="CP147711">
    <property type="protein sequence ID" value="WXC84318.1"/>
    <property type="molecule type" value="Genomic_DNA"/>
</dbReference>
<dbReference type="Gene3D" id="3.40.50.1460">
    <property type="match status" value="1"/>
</dbReference>
<reference evidence="5" key="2">
    <citation type="journal article" date="2021" name="Int. J. Syst. Evol. Microbiol.">
        <title>Bradyrhizobium septentrionale sp. nov. (sv. septentrionale) and Bradyrhizobium quebecense sp. nov. (sv. septentrionale) associated with legumes native to Canada possess rearranged symbiosis genes and numerous insertion sequences.</title>
        <authorList>
            <person name="Bromfield E.S.P."/>
            <person name="Cloutier S."/>
        </authorList>
    </citation>
    <scope>NUCLEOTIDE SEQUENCE</scope>
    <source>
        <strain evidence="5">5S5</strain>
    </source>
</reference>
<feature type="compositionally biased region" description="Basic and acidic residues" evidence="1">
    <location>
        <begin position="555"/>
        <end position="567"/>
    </location>
</feature>
<gene>
    <name evidence="4" type="ORF">HAP48_028245</name>
    <name evidence="5" type="ORF">WDK88_18220</name>
</gene>
<reference evidence="4" key="1">
    <citation type="submission" date="2020-06" db="EMBL/GenBank/DDBJ databases">
        <title>Whole Genome Sequence of Bradyrhizobium sp. Strain 1S1.</title>
        <authorList>
            <person name="Bromfield E.S.P."/>
            <person name="Cloutier S."/>
        </authorList>
    </citation>
    <scope>NUCLEOTIDE SEQUENCE [LARGE SCALE GENOMIC DNA]</scope>
    <source>
        <strain evidence="4">1S1</strain>
    </source>
</reference>
<feature type="compositionally biased region" description="Basic and acidic residues" evidence="1">
    <location>
        <begin position="574"/>
        <end position="585"/>
    </location>
</feature>
<dbReference type="Proteomes" id="UP001432046">
    <property type="component" value="Chromosome"/>
</dbReference>
<evidence type="ECO:0000256" key="1">
    <source>
        <dbReference type="SAM" id="MobiDB-lite"/>
    </source>
</evidence>
<keyword evidence="6" id="KW-1185">Reference proteome</keyword>
<dbReference type="GO" id="GO:0006508">
    <property type="term" value="P:proteolysis"/>
    <property type="evidence" value="ECO:0007669"/>
    <property type="project" value="InterPro"/>
</dbReference>
<feature type="region of interest" description="Disordered" evidence="1">
    <location>
        <begin position="549"/>
        <end position="585"/>
    </location>
</feature>
<dbReference type="GO" id="GO:0004197">
    <property type="term" value="F:cysteine-type endopeptidase activity"/>
    <property type="evidence" value="ECO:0007669"/>
    <property type="project" value="InterPro"/>
</dbReference>
<reference evidence="5" key="3">
    <citation type="submission" date="2024-03" db="EMBL/GenBank/DDBJ databases">
        <authorList>
            <person name="Bromfield E.S.P."/>
            <person name="Cloutier S."/>
        </authorList>
    </citation>
    <scope>NUCLEOTIDE SEQUENCE</scope>
    <source>
        <strain evidence="5">5S5</strain>
    </source>
</reference>
<dbReference type="PROSITE" id="PS50208">
    <property type="entry name" value="CASPASE_P20"/>
    <property type="match status" value="1"/>
</dbReference>
<feature type="domain" description="Caspase family p20" evidence="3">
    <location>
        <begin position="28"/>
        <end position="158"/>
    </location>
</feature>
<name>A0A974A3Z3_9BRAD</name>
<evidence type="ECO:0000313" key="5">
    <source>
        <dbReference type="EMBL" id="WXC84318.1"/>
    </source>
</evidence>
<dbReference type="Pfam" id="PF00656">
    <property type="entry name" value="Peptidase_C14"/>
    <property type="match status" value="1"/>
</dbReference>
<evidence type="ECO:0000259" key="3">
    <source>
        <dbReference type="PROSITE" id="PS50208"/>
    </source>
</evidence>
<sequence length="596" mass="64297">MRTRCFVKLRQICFFLIVLLFCQPASAANRVALVIGNSSYKNAAPLSNPVNDAQIVEATLKNAGFDVVQTRLDLQAVEMRRTLRDFADQSRDADVAVVYYAGHGIEIEGTNYLIPVDATLERDTDVYDEAFSLDRVLLAVEPARQLRLVILDACRNNPFSDKMKRTVGSRAISRGLARIEPATSNTLVAFAAKAGSTASDGNSKNSPYASALVKYIGTPGLDLRRVFGFVRDDVMKATGNRQEPYVYGTLGGDDVPLVPAKEVAKEAAKQTAREVAREAVPAPTPRSEMRYDYELALQVGNKDALTFFIAQYPDSYYANLAKLQLAKVDAEEKRAAAAEKARQAAQEQARLVNQGAQQTQLAKAASDLKAAQEARAAAEAAKDVAQQQAAQAEQKRLAAESAATAAKGTAPAAPSAPDQPRETNANAGPKVAALPSPQATVQPTAPAAVAKLLQTELRRVGCFTGSPSGEWDTESRRSLEMFNRNAGTKFDAKAANADALDAIKLKTARVCPLICGSGLKRDGDRCVKITCAAGYFLNDDDECERRKARHAPSARLERRGADREAEVLARPARPKAEANAGRRGDGGMPFMPFFFP</sequence>
<feature type="region of interest" description="Disordered" evidence="1">
    <location>
        <begin position="391"/>
        <end position="442"/>
    </location>
</feature>
<dbReference type="RefSeq" id="WP_166215735.1">
    <property type="nucleotide sequence ID" value="NZ_CP088285.1"/>
</dbReference>
<evidence type="ECO:0000313" key="4">
    <source>
        <dbReference type="EMBL" id="NVI46784.1"/>
    </source>
</evidence>
<dbReference type="PANTHER" id="PTHR22576">
    <property type="entry name" value="MUCOSA ASSOCIATED LYMPHOID TISSUE LYMPHOMA TRANSLOCATION PROTEIN 1/PARACASPASE"/>
    <property type="match status" value="1"/>
</dbReference>
<feature type="compositionally biased region" description="Low complexity" evidence="1">
    <location>
        <begin position="399"/>
        <end position="416"/>
    </location>
</feature>
<protein>
    <submittedName>
        <fullName evidence="4">Caspase family protein</fullName>
    </submittedName>
</protein>
<dbReference type="AlphaFoldDB" id="A0A974A3Z3"/>
<feature type="signal peptide" evidence="2">
    <location>
        <begin position="1"/>
        <end position="27"/>
    </location>
</feature>
<dbReference type="SUPFAM" id="SSF52129">
    <property type="entry name" value="Caspase-like"/>
    <property type="match status" value="1"/>
</dbReference>
<organism evidence="4">
    <name type="scientific">Bradyrhizobium septentrionale</name>
    <dbReference type="NCBI Taxonomy" id="1404411"/>
    <lineage>
        <taxon>Bacteria</taxon>
        <taxon>Pseudomonadati</taxon>
        <taxon>Pseudomonadota</taxon>
        <taxon>Alphaproteobacteria</taxon>
        <taxon>Hyphomicrobiales</taxon>
        <taxon>Nitrobacteraceae</taxon>
        <taxon>Bradyrhizobium</taxon>
    </lineage>
</organism>
<dbReference type="EMBL" id="JAAOLE020000001">
    <property type="protein sequence ID" value="NVI46784.1"/>
    <property type="molecule type" value="Genomic_DNA"/>
</dbReference>
<feature type="chain" id="PRO_5037195824" evidence="2">
    <location>
        <begin position="28"/>
        <end position="596"/>
    </location>
</feature>